<organism evidence="1 2">
    <name type="scientific">Trifolium subterraneum</name>
    <name type="common">Subterranean clover</name>
    <dbReference type="NCBI Taxonomy" id="3900"/>
    <lineage>
        <taxon>Eukaryota</taxon>
        <taxon>Viridiplantae</taxon>
        <taxon>Streptophyta</taxon>
        <taxon>Embryophyta</taxon>
        <taxon>Tracheophyta</taxon>
        <taxon>Spermatophyta</taxon>
        <taxon>Magnoliopsida</taxon>
        <taxon>eudicotyledons</taxon>
        <taxon>Gunneridae</taxon>
        <taxon>Pentapetalae</taxon>
        <taxon>rosids</taxon>
        <taxon>fabids</taxon>
        <taxon>Fabales</taxon>
        <taxon>Fabaceae</taxon>
        <taxon>Papilionoideae</taxon>
        <taxon>50 kb inversion clade</taxon>
        <taxon>NPAAA clade</taxon>
        <taxon>Hologalegina</taxon>
        <taxon>IRL clade</taxon>
        <taxon>Trifolieae</taxon>
        <taxon>Trifolium</taxon>
    </lineage>
</organism>
<dbReference type="AlphaFoldDB" id="A0A2Z6LMD6"/>
<evidence type="ECO:0000313" key="2">
    <source>
        <dbReference type="Proteomes" id="UP000242715"/>
    </source>
</evidence>
<gene>
    <name evidence="1" type="ORF">TSUD_105510</name>
</gene>
<accession>A0A2Z6LMD6</accession>
<name>A0A2Z6LMD6_TRISU</name>
<dbReference type="Proteomes" id="UP000242715">
    <property type="component" value="Unassembled WGS sequence"/>
</dbReference>
<evidence type="ECO:0000313" key="1">
    <source>
        <dbReference type="EMBL" id="GAU17052.1"/>
    </source>
</evidence>
<sequence length="79" mass="8672">MYIMNNKEGISYPDSPSSFSCFTLKDKLTASISVSSSIPIPELFGIIMDSVFVNTVIEEPELQVEHCILSILPVSYPGT</sequence>
<reference evidence="2" key="1">
    <citation type="journal article" date="2017" name="Front. Plant Sci.">
        <title>Climate Clever Clovers: New Paradigm to Reduce the Environmental Footprint of Ruminants by Breeding Low Methanogenic Forages Utilizing Haplotype Variation.</title>
        <authorList>
            <person name="Kaur P."/>
            <person name="Appels R."/>
            <person name="Bayer P.E."/>
            <person name="Keeble-Gagnere G."/>
            <person name="Wang J."/>
            <person name="Hirakawa H."/>
            <person name="Shirasawa K."/>
            <person name="Vercoe P."/>
            <person name="Stefanova K."/>
            <person name="Durmic Z."/>
            <person name="Nichols P."/>
            <person name="Revell C."/>
            <person name="Isobe S.N."/>
            <person name="Edwards D."/>
            <person name="Erskine W."/>
        </authorList>
    </citation>
    <scope>NUCLEOTIDE SEQUENCE [LARGE SCALE GENOMIC DNA]</scope>
    <source>
        <strain evidence="2">cv. Daliak</strain>
    </source>
</reference>
<proteinExistence type="predicted"/>
<keyword evidence="2" id="KW-1185">Reference proteome</keyword>
<protein>
    <submittedName>
        <fullName evidence="1">Uncharacterized protein</fullName>
    </submittedName>
</protein>
<dbReference type="EMBL" id="DF973166">
    <property type="protein sequence ID" value="GAU17052.1"/>
    <property type="molecule type" value="Genomic_DNA"/>
</dbReference>